<gene>
    <name evidence="1" type="ORF">IT774_14250</name>
</gene>
<dbReference type="KEGG" id="smaa:IT774_14250"/>
<protein>
    <submittedName>
        <fullName evidence="1">Uncharacterized protein</fullName>
    </submittedName>
</protein>
<dbReference type="RefSeq" id="WP_195810351.1">
    <property type="nucleotide sequence ID" value="NZ_CP064795.1"/>
</dbReference>
<sequence>MRRWLLLLLQVGLLVLIFRLPEVQNFFHDAIEQGGEAVDAIIDWPEQQKLAELADELTPWQATLRPYQQLYINDVLESGDSVNAFHRSFCLTPDKNPYLQGAALAYFCQQLELTGLLDAH</sequence>
<dbReference type="AlphaFoldDB" id="A0A7S9DXU6"/>
<accession>A0A7S9DXU6</accession>
<name>A0A7S9DXU6_9ALTE</name>
<dbReference type="EMBL" id="CP064795">
    <property type="protein sequence ID" value="QPG05260.1"/>
    <property type="molecule type" value="Genomic_DNA"/>
</dbReference>
<evidence type="ECO:0000313" key="2">
    <source>
        <dbReference type="Proteomes" id="UP000595095"/>
    </source>
</evidence>
<reference evidence="1 2" key="1">
    <citation type="submission" date="2020-11" db="EMBL/GenBank/DDBJ databases">
        <title>Complete genome sequence for Salinimonas sp. strain G2-b.</title>
        <authorList>
            <person name="Park S.-J."/>
        </authorList>
    </citation>
    <scope>NUCLEOTIDE SEQUENCE [LARGE SCALE GENOMIC DNA]</scope>
    <source>
        <strain evidence="1 2">G2-b</strain>
    </source>
</reference>
<keyword evidence="2" id="KW-1185">Reference proteome</keyword>
<evidence type="ECO:0000313" key="1">
    <source>
        <dbReference type="EMBL" id="QPG05260.1"/>
    </source>
</evidence>
<proteinExistence type="predicted"/>
<dbReference type="Proteomes" id="UP000595095">
    <property type="component" value="Chromosome"/>
</dbReference>
<organism evidence="1 2">
    <name type="scientific">Salinimonas marina</name>
    <dbReference type="NCBI Taxonomy" id="2785918"/>
    <lineage>
        <taxon>Bacteria</taxon>
        <taxon>Pseudomonadati</taxon>
        <taxon>Pseudomonadota</taxon>
        <taxon>Gammaproteobacteria</taxon>
        <taxon>Alteromonadales</taxon>
        <taxon>Alteromonadaceae</taxon>
        <taxon>Alteromonas/Salinimonas group</taxon>
        <taxon>Salinimonas</taxon>
    </lineage>
</organism>